<name>A0A9D5P2Q2_XYLRU</name>
<proteinExistence type="predicted"/>
<feature type="domain" description="Helicase/UvrB N-terminal" evidence="1">
    <location>
        <begin position="8"/>
        <end position="234"/>
    </location>
</feature>
<evidence type="ECO:0000313" key="3">
    <source>
        <dbReference type="EMBL" id="MBE6271724.1"/>
    </source>
</evidence>
<keyword evidence="3" id="KW-0547">Nucleotide-binding</keyword>
<dbReference type="InterPro" id="IPR027417">
    <property type="entry name" value="P-loop_NTPase"/>
</dbReference>
<dbReference type="GO" id="GO:0015668">
    <property type="term" value="F:type III site-specific deoxyribonuclease activity"/>
    <property type="evidence" value="ECO:0007669"/>
    <property type="project" value="InterPro"/>
</dbReference>
<protein>
    <submittedName>
        <fullName evidence="3">DEAD/DEAH box helicase</fullName>
    </submittedName>
</protein>
<feature type="domain" description="Type III restriction enzyme C-terminal endonuclease" evidence="2">
    <location>
        <begin position="769"/>
        <end position="880"/>
    </location>
</feature>
<dbReference type="InterPro" id="IPR045572">
    <property type="entry name" value="RE_endonuc_C"/>
</dbReference>
<comment type="caution">
    <text evidence="3">The sequence shown here is derived from an EMBL/GenBank/DDBJ whole genome shotgun (WGS) entry which is preliminary data.</text>
</comment>
<accession>A0A9D5P2Q2</accession>
<evidence type="ECO:0000259" key="2">
    <source>
        <dbReference type="Pfam" id="PF19778"/>
    </source>
</evidence>
<evidence type="ECO:0000259" key="1">
    <source>
        <dbReference type="Pfam" id="PF04851"/>
    </source>
</evidence>
<dbReference type="GO" id="GO:0004386">
    <property type="term" value="F:helicase activity"/>
    <property type="evidence" value="ECO:0007669"/>
    <property type="project" value="UniProtKB-KW"/>
</dbReference>
<evidence type="ECO:0000313" key="4">
    <source>
        <dbReference type="Proteomes" id="UP000806522"/>
    </source>
</evidence>
<keyword evidence="3" id="KW-0378">Hydrolase</keyword>
<dbReference type="GO" id="GO:0005524">
    <property type="term" value="F:ATP binding"/>
    <property type="evidence" value="ECO:0007669"/>
    <property type="project" value="InterPro"/>
</dbReference>
<dbReference type="Proteomes" id="UP000806522">
    <property type="component" value="Unassembled WGS sequence"/>
</dbReference>
<dbReference type="Pfam" id="PF19778">
    <property type="entry name" value="RE_endonuc"/>
    <property type="match status" value="1"/>
</dbReference>
<keyword evidence="3" id="KW-0347">Helicase</keyword>
<dbReference type="EMBL" id="SUYC01000016">
    <property type="protein sequence ID" value="MBE6271724.1"/>
    <property type="molecule type" value="Genomic_DNA"/>
</dbReference>
<dbReference type="Gene3D" id="3.40.50.300">
    <property type="entry name" value="P-loop containing nucleotide triphosphate hydrolases"/>
    <property type="match status" value="1"/>
</dbReference>
<organism evidence="3 4">
    <name type="scientific">Xylanibacter ruminicola</name>
    <name type="common">Prevotella ruminicola</name>
    <dbReference type="NCBI Taxonomy" id="839"/>
    <lineage>
        <taxon>Bacteria</taxon>
        <taxon>Pseudomonadati</taxon>
        <taxon>Bacteroidota</taxon>
        <taxon>Bacteroidia</taxon>
        <taxon>Bacteroidales</taxon>
        <taxon>Prevotellaceae</taxon>
        <taxon>Xylanibacter</taxon>
    </lineage>
</organism>
<sequence>MVFKLETPEHQRIAIQSVVEVFRGMEKNTYDNATDEDIRANYCSLSMEALMVNINKIAAENGVDPLQSNLQETRNACIEMETGTGKTLTYLQTAYELFNEYGLTKFIVLVPSIPIRQGAIDTFENFKVQLEDKYGFTPNAFVYDSSKLSDLRDFITAETPQIMIMTMASFNSEDKILNQEVREDLFNNKPFIEAIARTHPIVFMDEPQEGMDTENSRLWLAKLSPLFKFRYSATHAVKVNMLYQLTPSESYRLGLVKKIEVLTVTEKNDEATLKIEISEVQETKTEPKVKLKFWKYNKSKENFVFKDSNLLKKGDNLAEKSGNDTYSDFTISRIYKKLSTRKWVVEFTNGTSIEEGASSANKEQVWALQLEWLIRRHFQNQERLKPKGIKNLSLIFIDKVANYMSPDNPVIKKIFEQQYKTVYAEFHNGQTPSEEQVTAVQGYYFAKTTNGEYTDNEKSNQSNKEIYDEILHNKQKLLSFSSTIEFVFSHSALGVGWDNPNVFGIATLNESYSENKKRQEIGRGLRICVNQQGERVYDAEGTPDDEVINQLTVVPNETYETFARSYQNENEKAFGKSGAGAKLKHTHKGKHQNRVTFKLNKDENIQSVFRRFWNTIAKKTTYRVSFDEDAIIRRSIEELNTISIAEYKAEVSSYRVGDIEDLSQREYIGSEDRNLKGHYSPQDLVEDLSEKTGLCYNSIMRIVRDIETQKEYLKNPPVFLETAAFKIKQVQLDELVRCVKYNPTDEVYPFDFADFTKDACDNYVSTPNHGVWDKTLYDSGLERDFAVDADKNENQKVVCFLKFPSWYKIPTPIGNYEPDFGVVLKRVSLRNNQDQQEYYFVVEIKGTNDINDKKALTPHEIARMEFAKKHFCSLGIEAVYKAPIREFSTFMAQAEQTINNQVNGNI</sequence>
<gene>
    <name evidence="3" type="ORF">E7101_12390</name>
</gene>
<dbReference type="Pfam" id="PF04851">
    <property type="entry name" value="ResIII"/>
    <property type="match status" value="1"/>
</dbReference>
<dbReference type="SUPFAM" id="SSF52540">
    <property type="entry name" value="P-loop containing nucleoside triphosphate hydrolases"/>
    <property type="match status" value="2"/>
</dbReference>
<dbReference type="InterPro" id="IPR006935">
    <property type="entry name" value="Helicase/UvrB_N"/>
</dbReference>
<reference evidence="3" key="1">
    <citation type="submission" date="2019-04" db="EMBL/GenBank/DDBJ databases">
        <title>Evolution of Biomass-Degrading Anaerobic Consortia Revealed by Metagenomics.</title>
        <authorList>
            <person name="Peng X."/>
        </authorList>
    </citation>
    <scope>NUCLEOTIDE SEQUENCE</scope>
    <source>
        <strain evidence="3">SIG140</strain>
    </source>
</reference>
<dbReference type="GO" id="GO:0003677">
    <property type="term" value="F:DNA binding"/>
    <property type="evidence" value="ECO:0007669"/>
    <property type="project" value="InterPro"/>
</dbReference>
<keyword evidence="3" id="KW-0067">ATP-binding</keyword>
<dbReference type="AlphaFoldDB" id="A0A9D5P2Q2"/>